<comment type="caution">
    <text evidence="1">The sequence shown here is derived from an EMBL/GenBank/DDBJ whole genome shotgun (WGS) entry which is preliminary data.</text>
</comment>
<gene>
    <name evidence="1" type="ORF">A3Q56_08419</name>
</gene>
<proteinExistence type="predicted"/>
<sequence length="52" mass="5666">MANSTNILNPKNKEIKQIASRSCPINVTTNISEISSGSTSSLEISTSEYKYD</sequence>
<dbReference type="Proteomes" id="UP000078046">
    <property type="component" value="Unassembled WGS sequence"/>
</dbReference>
<organism evidence="1 2">
    <name type="scientific">Intoshia linei</name>
    <dbReference type="NCBI Taxonomy" id="1819745"/>
    <lineage>
        <taxon>Eukaryota</taxon>
        <taxon>Metazoa</taxon>
        <taxon>Spiralia</taxon>
        <taxon>Lophotrochozoa</taxon>
        <taxon>Mesozoa</taxon>
        <taxon>Orthonectida</taxon>
        <taxon>Rhopaluridae</taxon>
        <taxon>Intoshia</taxon>
    </lineage>
</organism>
<name>A0A177AR59_9BILA</name>
<evidence type="ECO:0000313" key="2">
    <source>
        <dbReference type="Proteomes" id="UP000078046"/>
    </source>
</evidence>
<protein>
    <submittedName>
        <fullName evidence="1">Uncharacterized protein</fullName>
    </submittedName>
</protein>
<reference evidence="1 2" key="1">
    <citation type="submission" date="2016-04" db="EMBL/GenBank/DDBJ databases">
        <title>The genome of Intoshia linei affirms orthonectids as highly simplified spiralians.</title>
        <authorList>
            <person name="Mikhailov K.V."/>
            <person name="Slusarev G.S."/>
            <person name="Nikitin M.A."/>
            <person name="Logacheva M.D."/>
            <person name="Penin A."/>
            <person name="Aleoshin V."/>
            <person name="Panchin Y.V."/>
        </authorList>
    </citation>
    <scope>NUCLEOTIDE SEQUENCE [LARGE SCALE GENOMIC DNA]</scope>
    <source>
        <strain evidence="1">Intl2013</strain>
        <tissue evidence="1">Whole animal</tissue>
    </source>
</reference>
<dbReference type="EMBL" id="LWCA01002420">
    <property type="protein sequence ID" value="OAF63881.1"/>
    <property type="molecule type" value="Genomic_DNA"/>
</dbReference>
<accession>A0A177AR59</accession>
<keyword evidence="2" id="KW-1185">Reference proteome</keyword>
<evidence type="ECO:0000313" key="1">
    <source>
        <dbReference type="EMBL" id="OAF63881.1"/>
    </source>
</evidence>
<dbReference type="AlphaFoldDB" id="A0A177AR59"/>